<reference evidence="2" key="1">
    <citation type="submission" date="2023-10" db="EMBL/GenBank/DDBJ databases">
        <title>Genome assembly of Pristionchus species.</title>
        <authorList>
            <person name="Yoshida K."/>
            <person name="Sommer R.J."/>
        </authorList>
    </citation>
    <scope>NUCLEOTIDE SEQUENCE</scope>
    <source>
        <strain evidence="2">RS5133</strain>
    </source>
</reference>
<proteinExistence type="predicted"/>
<keyword evidence="1" id="KW-0732">Signal</keyword>
<keyword evidence="3" id="KW-1185">Reference proteome</keyword>
<feature type="non-terminal residue" evidence="2">
    <location>
        <position position="1"/>
    </location>
</feature>
<gene>
    <name evidence="2" type="ORF">PFISCL1PPCAC_4997</name>
</gene>
<name>A0AAV5V2A0_9BILA</name>
<accession>A0AAV5V2A0</accession>
<protein>
    <submittedName>
        <fullName evidence="2">Uncharacterized protein</fullName>
    </submittedName>
</protein>
<organism evidence="2 3">
    <name type="scientific">Pristionchus fissidentatus</name>
    <dbReference type="NCBI Taxonomy" id="1538716"/>
    <lineage>
        <taxon>Eukaryota</taxon>
        <taxon>Metazoa</taxon>
        <taxon>Ecdysozoa</taxon>
        <taxon>Nematoda</taxon>
        <taxon>Chromadorea</taxon>
        <taxon>Rhabditida</taxon>
        <taxon>Rhabditina</taxon>
        <taxon>Diplogasteromorpha</taxon>
        <taxon>Diplogasteroidea</taxon>
        <taxon>Neodiplogasteridae</taxon>
        <taxon>Pristionchus</taxon>
    </lineage>
</organism>
<evidence type="ECO:0000256" key="1">
    <source>
        <dbReference type="SAM" id="SignalP"/>
    </source>
</evidence>
<evidence type="ECO:0000313" key="3">
    <source>
        <dbReference type="Proteomes" id="UP001432322"/>
    </source>
</evidence>
<sequence>LIKVKHEMSSSSLLRVVMSYILLFCLLSSLAVASPLAQLDPKLRAVIESDPELMAEVESMIRTGTFPAMYDTGRLFNYQRLGK</sequence>
<comment type="caution">
    <text evidence="2">The sequence shown here is derived from an EMBL/GenBank/DDBJ whole genome shotgun (WGS) entry which is preliminary data.</text>
</comment>
<dbReference type="EMBL" id="BTSY01000002">
    <property type="protein sequence ID" value="GMT13700.1"/>
    <property type="molecule type" value="Genomic_DNA"/>
</dbReference>
<dbReference type="Proteomes" id="UP001432322">
    <property type="component" value="Unassembled WGS sequence"/>
</dbReference>
<dbReference type="AlphaFoldDB" id="A0AAV5V2A0"/>
<evidence type="ECO:0000313" key="2">
    <source>
        <dbReference type="EMBL" id="GMT13700.1"/>
    </source>
</evidence>
<feature type="chain" id="PRO_5043461933" evidence="1">
    <location>
        <begin position="34"/>
        <end position="83"/>
    </location>
</feature>
<feature type="signal peptide" evidence="1">
    <location>
        <begin position="1"/>
        <end position="33"/>
    </location>
</feature>